<name>A0A916SX34_9ACTN</name>
<organism evidence="1 2">
    <name type="scientific">Gordonia jinhuaensis</name>
    <dbReference type="NCBI Taxonomy" id="1517702"/>
    <lineage>
        <taxon>Bacteria</taxon>
        <taxon>Bacillati</taxon>
        <taxon>Actinomycetota</taxon>
        <taxon>Actinomycetes</taxon>
        <taxon>Mycobacteriales</taxon>
        <taxon>Gordoniaceae</taxon>
        <taxon>Gordonia</taxon>
    </lineage>
</organism>
<comment type="caution">
    <text evidence="1">The sequence shown here is derived from an EMBL/GenBank/DDBJ whole genome shotgun (WGS) entry which is preliminary data.</text>
</comment>
<reference evidence="1" key="2">
    <citation type="submission" date="2020-09" db="EMBL/GenBank/DDBJ databases">
        <authorList>
            <person name="Sun Q."/>
            <person name="Zhou Y."/>
        </authorList>
    </citation>
    <scope>NUCLEOTIDE SEQUENCE</scope>
    <source>
        <strain evidence="1">CGMCC 1.12827</strain>
    </source>
</reference>
<dbReference type="Proteomes" id="UP000621454">
    <property type="component" value="Unassembled WGS sequence"/>
</dbReference>
<gene>
    <name evidence="1" type="ORF">GCM10011489_02730</name>
</gene>
<sequence length="104" mass="11766">MTTPPPKFRRRFRCATAHFHDLLGGGRRRDDDRGRDRRGVRAHLALGNAINALAQAELAVAAADGLRPDYQAVWIRLSRMCLTGTELRQLTMLLSHVALRFNCR</sequence>
<keyword evidence="2" id="KW-1185">Reference proteome</keyword>
<accession>A0A916SX34</accession>
<protein>
    <submittedName>
        <fullName evidence="1">Uncharacterized protein</fullName>
    </submittedName>
</protein>
<proteinExistence type="predicted"/>
<evidence type="ECO:0000313" key="2">
    <source>
        <dbReference type="Proteomes" id="UP000621454"/>
    </source>
</evidence>
<evidence type="ECO:0000313" key="1">
    <source>
        <dbReference type="EMBL" id="GGB18121.1"/>
    </source>
</evidence>
<reference evidence="1" key="1">
    <citation type="journal article" date="2014" name="Int. J. Syst. Evol. Microbiol.">
        <title>Complete genome sequence of Corynebacterium casei LMG S-19264T (=DSM 44701T), isolated from a smear-ripened cheese.</title>
        <authorList>
            <consortium name="US DOE Joint Genome Institute (JGI-PGF)"/>
            <person name="Walter F."/>
            <person name="Albersmeier A."/>
            <person name="Kalinowski J."/>
            <person name="Ruckert C."/>
        </authorList>
    </citation>
    <scope>NUCLEOTIDE SEQUENCE</scope>
    <source>
        <strain evidence="1">CGMCC 1.12827</strain>
    </source>
</reference>
<dbReference type="AlphaFoldDB" id="A0A916SX34"/>
<dbReference type="EMBL" id="BMGC01000002">
    <property type="protein sequence ID" value="GGB18121.1"/>
    <property type="molecule type" value="Genomic_DNA"/>
</dbReference>